<keyword evidence="3" id="KW-1185">Reference proteome</keyword>
<evidence type="ECO:0000313" key="2">
    <source>
        <dbReference type="EMBL" id="MCD9639465.1"/>
    </source>
</evidence>
<evidence type="ECO:0000313" key="3">
    <source>
        <dbReference type="Proteomes" id="UP000823775"/>
    </source>
</evidence>
<dbReference type="EMBL" id="JACEIK010002920">
    <property type="protein sequence ID" value="MCD9639465.1"/>
    <property type="molecule type" value="Genomic_DNA"/>
</dbReference>
<reference evidence="2 3" key="1">
    <citation type="journal article" date="2021" name="BMC Genomics">
        <title>Datura genome reveals duplications of psychoactive alkaloid biosynthetic genes and high mutation rate following tissue culture.</title>
        <authorList>
            <person name="Rajewski A."/>
            <person name="Carter-House D."/>
            <person name="Stajich J."/>
            <person name="Litt A."/>
        </authorList>
    </citation>
    <scope>NUCLEOTIDE SEQUENCE [LARGE SCALE GENOMIC DNA]</scope>
    <source>
        <strain evidence="2">AR-01</strain>
    </source>
</reference>
<dbReference type="Proteomes" id="UP000823775">
    <property type="component" value="Unassembled WGS sequence"/>
</dbReference>
<proteinExistence type="predicted"/>
<comment type="caution">
    <text evidence="2">The sequence shown here is derived from an EMBL/GenBank/DDBJ whole genome shotgun (WGS) entry which is preliminary data.</text>
</comment>
<feature type="compositionally biased region" description="Basic and acidic residues" evidence="1">
    <location>
        <begin position="33"/>
        <end position="45"/>
    </location>
</feature>
<name>A0ABS8V050_DATST</name>
<sequence>MASNTPAEDEQSDRGATTPGMVQGVTVSLMAHHVPDDASEDHQTGDESSLVKSRCFWVQGLTVDLTDLQRSEGPSLLPSEVGYDSSLLFKGDSGIEGPSGV</sequence>
<evidence type="ECO:0000256" key="1">
    <source>
        <dbReference type="SAM" id="MobiDB-lite"/>
    </source>
</evidence>
<gene>
    <name evidence="2" type="ORF">HAX54_024034</name>
</gene>
<accession>A0ABS8V050</accession>
<protein>
    <submittedName>
        <fullName evidence="2">Uncharacterized protein</fullName>
    </submittedName>
</protein>
<feature type="region of interest" description="Disordered" evidence="1">
    <location>
        <begin position="1"/>
        <end position="49"/>
    </location>
</feature>
<organism evidence="2 3">
    <name type="scientific">Datura stramonium</name>
    <name type="common">Jimsonweed</name>
    <name type="synonym">Common thornapple</name>
    <dbReference type="NCBI Taxonomy" id="4076"/>
    <lineage>
        <taxon>Eukaryota</taxon>
        <taxon>Viridiplantae</taxon>
        <taxon>Streptophyta</taxon>
        <taxon>Embryophyta</taxon>
        <taxon>Tracheophyta</taxon>
        <taxon>Spermatophyta</taxon>
        <taxon>Magnoliopsida</taxon>
        <taxon>eudicotyledons</taxon>
        <taxon>Gunneridae</taxon>
        <taxon>Pentapetalae</taxon>
        <taxon>asterids</taxon>
        <taxon>lamiids</taxon>
        <taxon>Solanales</taxon>
        <taxon>Solanaceae</taxon>
        <taxon>Solanoideae</taxon>
        <taxon>Datureae</taxon>
        <taxon>Datura</taxon>
    </lineage>
</organism>